<dbReference type="AlphaFoldDB" id="A0A426ZWW8"/>
<reference evidence="1 2" key="1">
    <citation type="journal article" date="2014" name="Agronomy (Basel)">
        <title>A Draft Genome Sequence for Ensete ventricosum, the Drought-Tolerant Tree Against Hunger.</title>
        <authorList>
            <person name="Harrison J."/>
            <person name="Moore K.A."/>
            <person name="Paszkiewicz K."/>
            <person name="Jones T."/>
            <person name="Grant M."/>
            <person name="Ambacheew D."/>
            <person name="Muzemil S."/>
            <person name="Studholme D.J."/>
        </authorList>
    </citation>
    <scope>NUCLEOTIDE SEQUENCE [LARGE SCALE GENOMIC DNA]</scope>
</reference>
<comment type="caution">
    <text evidence="1">The sequence shown here is derived from an EMBL/GenBank/DDBJ whole genome shotgun (WGS) entry which is preliminary data.</text>
</comment>
<protein>
    <submittedName>
        <fullName evidence="1">Uncharacterized protein</fullName>
    </submittedName>
</protein>
<dbReference type="Proteomes" id="UP000287651">
    <property type="component" value="Unassembled WGS sequence"/>
</dbReference>
<organism evidence="1 2">
    <name type="scientific">Ensete ventricosum</name>
    <name type="common">Abyssinian banana</name>
    <name type="synonym">Musa ensete</name>
    <dbReference type="NCBI Taxonomy" id="4639"/>
    <lineage>
        <taxon>Eukaryota</taxon>
        <taxon>Viridiplantae</taxon>
        <taxon>Streptophyta</taxon>
        <taxon>Embryophyta</taxon>
        <taxon>Tracheophyta</taxon>
        <taxon>Spermatophyta</taxon>
        <taxon>Magnoliopsida</taxon>
        <taxon>Liliopsida</taxon>
        <taxon>Zingiberales</taxon>
        <taxon>Musaceae</taxon>
        <taxon>Ensete</taxon>
    </lineage>
</organism>
<name>A0A426ZWW8_ENSVE</name>
<proteinExistence type="predicted"/>
<accession>A0A426ZWW8</accession>
<gene>
    <name evidence="1" type="ORF">B296_00035794</name>
</gene>
<dbReference type="EMBL" id="AMZH03004702">
    <property type="protein sequence ID" value="RRT68430.1"/>
    <property type="molecule type" value="Genomic_DNA"/>
</dbReference>
<sequence length="195" mass="22342">MGTYEHSFAKNAMVINFTQSRVPIGFPASSRKLKILAFPNVLAHGKSYELGFMKKHDDHKLYIKSHANHTQSRVSIDFSCTVSKIQNISHSQRIGHGKLYEPSFVKKRESHKLCAKSSFNRFFIYLLGNLKFKPFQMYLPTGNRTSLVSQKNVIVINFAQSHTQSQVSIDFSCTVSKFQNTGHSQRTRPWEVIRS</sequence>
<evidence type="ECO:0000313" key="2">
    <source>
        <dbReference type="Proteomes" id="UP000287651"/>
    </source>
</evidence>
<evidence type="ECO:0000313" key="1">
    <source>
        <dbReference type="EMBL" id="RRT68430.1"/>
    </source>
</evidence>